<evidence type="ECO:0000259" key="3">
    <source>
        <dbReference type="PROSITE" id="PS50883"/>
    </source>
</evidence>
<dbReference type="SUPFAM" id="SSF141868">
    <property type="entry name" value="EAL domain-like"/>
    <property type="match status" value="1"/>
</dbReference>
<accession>A0A512PCB4</accession>
<name>A0A512PCB4_9CELL</name>
<dbReference type="SUPFAM" id="SSF55073">
    <property type="entry name" value="Nucleotide cyclase"/>
    <property type="match status" value="1"/>
</dbReference>
<feature type="coiled-coil region" evidence="1">
    <location>
        <begin position="324"/>
        <end position="351"/>
    </location>
</feature>
<reference evidence="5 6" key="1">
    <citation type="submission" date="2019-07" db="EMBL/GenBank/DDBJ databases">
        <title>Whole genome shotgun sequence of Cellulomonas soli NBRC 109434.</title>
        <authorList>
            <person name="Hosoyama A."/>
            <person name="Uohara A."/>
            <person name="Ohji S."/>
            <person name="Ichikawa N."/>
        </authorList>
    </citation>
    <scope>NUCLEOTIDE SEQUENCE [LARGE SCALE GENOMIC DNA]</scope>
    <source>
        <strain evidence="5 6">NBRC 109434</strain>
    </source>
</reference>
<proteinExistence type="predicted"/>
<comment type="caution">
    <text evidence="5">The sequence shown here is derived from an EMBL/GenBank/DDBJ whole genome shotgun (WGS) entry which is preliminary data.</text>
</comment>
<dbReference type="InterPro" id="IPR043128">
    <property type="entry name" value="Rev_trsase/Diguanyl_cyclase"/>
</dbReference>
<feature type="domain" description="EAL" evidence="3">
    <location>
        <begin position="527"/>
        <end position="781"/>
    </location>
</feature>
<dbReference type="InterPro" id="IPR035919">
    <property type="entry name" value="EAL_sf"/>
</dbReference>
<keyword evidence="6" id="KW-1185">Reference proteome</keyword>
<protein>
    <recommendedName>
        <fullName evidence="7">GGDEF-domain containing protein</fullName>
    </recommendedName>
</protein>
<gene>
    <name evidence="5" type="ORF">CSO01_15520</name>
</gene>
<feature type="transmembrane region" description="Helical" evidence="2">
    <location>
        <begin position="272"/>
        <end position="293"/>
    </location>
</feature>
<keyword evidence="2" id="KW-0812">Transmembrane</keyword>
<dbReference type="Pfam" id="PF00563">
    <property type="entry name" value="EAL"/>
    <property type="match status" value="1"/>
</dbReference>
<dbReference type="InterPro" id="IPR000160">
    <property type="entry name" value="GGDEF_dom"/>
</dbReference>
<dbReference type="Gene3D" id="3.20.20.450">
    <property type="entry name" value="EAL domain"/>
    <property type="match status" value="1"/>
</dbReference>
<feature type="transmembrane region" description="Helical" evidence="2">
    <location>
        <begin position="169"/>
        <end position="192"/>
    </location>
</feature>
<feature type="transmembrane region" description="Helical" evidence="2">
    <location>
        <begin position="44"/>
        <end position="62"/>
    </location>
</feature>
<feature type="transmembrane region" description="Helical" evidence="2">
    <location>
        <begin position="107"/>
        <end position="125"/>
    </location>
</feature>
<feature type="transmembrane region" description="Helical" evidence="2">
    <location>
        <begin position="232"/>
        <end position="251"/>
    </location>
</feature>
<dbReference type="InterPro" id="IPR052155">
    <property type="entry name" value="Biofilm_reg_signaling"/>
</dbReference>
<evidence type="ECO:0000256" key="2">
    <source>
        <dbReference type="SAM" id="Phobius"/>
    </source>
</evidence>
<organism evidence="5 6">
    <name type="scientific">Cellulomonas soli</name>
    <dbReference type="NCBI Taxonomy" id="931535"/>
    <lineage>
        <taxon>Bacteria</taxon>
        <taxon>Bacillati</taxon>
        <taxon>Actinomycetota</taxon>
        <taxon>Actinomycetes</taxon>
        <taxon>Micrococcales</taxon>
        <taxon>Cellulomonadaceae</taxon>
        <taxon>Cellulomonas</taxon>
    </lineage>
</organism>
<feature type="transmembrane region" description="Helical" evidence="2">
    <location>
        <begin position="21"/>
        <end position="38"/>
    </location>
</feature>
<dbReference type="Proteomes" id="UP000321798">
    <property type="component" value="Unassembled WGS sequence"/>
</dbReference>
<dbReference type="PANTHER" id="PTHR44757:SF2">
    <property type="entry name" value="BIOFILM ARCHITECTURE MAINTENANCE PROTEIN MBAA"/>
    <property type="match status" value="1"/>
</dbReference>
<keyword evidence="2" id="KW-0472">Membrane</keyword>
<feature type="transmembrane region" description="Helical" evidence="2">
    <location>
        <begin position="74"/>
        <end position="95"/>
    </location>
</feature>
<keyword evidence="2" id="KW-1133">Transmembrane helix</keyword>
<dbReference type="PROSITE" id="PS50887">
    <property type="entry name" value="GGDEF"/>
    <property type="match status" value="1"/>
</dbReference>
<dbReference type="InterPro" id="IPR029787">
    <property type="entry name" value="Nucleotide_cyclase"/>
</dbReference>
<keyword evidence="1" id="KW-0175">Coiled coil</keyword>
<feature type="transmembrane region" description="Helical" evidence="2">
    <location>
        <begin position="204"/>
        <end position="220"/>
    </location>
</feature>
<dbReference type="NCBIfam" id="TIGR00254">
    <property type="entry name" value="GGDEF"/>
    <property type="match status" value="1"/>
</dbReference>
<dbReference type="SMART" id="SM00267">
    <property type="entry name" value="GGDEF"/>
    <property type="match status" value="1"/>
</dbReference>
<dbReference type="SMART" id="SM00052">
    <property type="entry name" value="EAL"/>
    <property type="match status" value="1"/>
</dbReference>
<dbReference type="EMBL" id="BKAL01000004">
    <property type="protein sequence ID" value="GEP68837.1"/>
    <property type="molecule type" value="Genomic_DNA"/>
</dbReference>
<dbReference type="Gene3D" id="3.30.70.270">
    <property type="match status" value="1"/>
</dbReference>
<evidence type="ECO:0000313" key="5">
    <source>
        <dbReference type="EMBL" id="GEP68837.1"/>
    </source>
</evidence>
<feature type="domain" description="GGDEF" evidence="4">
    <location>
        <begin position="387"/>
        <end position="518"/>
    </location>
</feature>
<evidence type="ECO:0008006" key="7">
    <source>
        <dbReference type="Google" id="ProtNLM"/>
    </source>
</evidence>
<dbReference type="PROSITE" id="PS50883">
    <property type="entry name" value="EAL"/>
    <property type="match status" value="1"/>
</dbReference>
<evidence type="ECO:0000256" key="1">
    <source>
        <dbReference type="SAM" id="Coils"/>
    </source>
</evidence>
<sequence length="796" mass="83784">MHWRRERTMLGLLGGRLERPVALVGVLAVAAFLVLPAGGAAQTVAATVAFALPPAVLGLRVRSLRGAAHPRLRLLLGASTTYGLAMGAWYLALAVGHPIAFPSGLDLVFFAVFSCYITFLALVLRDSSPTGALESRLALVDSMILTTAACAVIWVALIQPALPGDASVFATIATLAYPGFALAMVMVAVRLLVASGTLFSRSGLLLMLWVGAEACGDIVYGRQMTTGDFDYASAVTASWLLGCVALATLVARQDPSQVRSVAPRRPVRHGRLWTSMRQVIPLAAALVPFALALLDPDHAGAMVVGGLVSFSLVTWRAGMLQGDLKDERQLTAQLDRAVDELAAQRDELEHLAFSDPLTGLANRARFTEDLEAALTSASRGPGTAAGPTVGVLMLDLDDFKVVNDSLGHGSGDALLIAVAGRLEAVVAGRGTVARLGGDEFGVLLPGATTESGVAVARRVVDALAQPFGLEGRVLHTAASVGVAVVGPGGDVQAVMRDADLAMYAAKAVSSGTVRVFEAPLLERAQARLELESHLRGAVARSELVVEYQPILDLRTGEVASMEALVRWHHPAWGVVPPDRFIPAAESTGTIVGIGEWVLRRACYDAVSVNRDRVRPLSVTVNVSVRQAQDAGFAQTVQRALTDSGLPPGRLVLEVTESLVMDSSPTAAATIAELQRLGVRLSIDDFGAGHSSLARVRALPVRELKIDGELVRQLSDAASSRPIVTAIIAMGRALDLAVIAEGVEEEDQLDALRELGCDMVQGYLLARPAPLAAIARDRRLPPLAVLDVEGTAIQRLG</sequence>
<dbReference type="PANTHER" id="PTHR44757">
    <property type="entry name" value="DIGUANYLATE CYCLASE DGCP"/>
    <property type="match status" value="1"/>
</dbReference>
<dbReference type="CDD" id="cd01949">
    <property type="entry name" value="GGDEF"/>
    <property type="match status" value="1"/>
</dbReference>
<feature type="transmembrane region" description="Helical" evidence="2">
    <location>
        <begin position="137"/>
        <end position="157"/>
    </location>
</feature>
<evidence type="ECO:0000313" key="6">
    <source>
        <dbReference type="Proteomes" id="UP000321798"/>
    </source>
</evidence>
<dbReference type="Pfam" id="PF00990">
    <property type="entry name" value="GGDEF"/>
    <property type="match status" value="1"/>
</dbReference>
<dbReference type="CDD" id="cd01948">
    <property type="entry name" value="EAL"/>
    <property type="match status" value="1"/>
</dbReference>
<dbReference type="AlphaFoldDB" id="A0A512PCB4"/>
<evidence type="ECO:0000259" key="4">
    <source>
        <dbReference type="PROSITE" id="PS50887"/>
    </source>
</evidence>
<dbReference type="InterPro" id="IPR001633">
    <property type="entry name" value="EAL_dom"/>
</dbReference>